<gene>
    <name evidence="1" type="ORF">UV20_C0009G0042</name>
</gene>
<accession>A0A0G1D3I4</accession>
<evidence type="ECO:0000313" key="1">
    <source>
        <dbReference type="EMBL" id="KKS56563.1"/>
    </source>
</evidence>
<dbReference type="Proteomes" id="UP000034837">
    <property type="component" value="Unassembled WGS sequence"/>
</dbReference>
<dbReference type="AlphaFoldDB" id="A0A0G1D3I4"/>
<protein>
    <recommendedName>
        <fullName evidence="3">Nucleotide-diphospho-sugar transferase domain-containing protein</fullName>
    </recommendedName>
</protein>
<proteinExistence type="predicted"/>
<evidence type="ECO:0008006" key="3">
    <source>
        <dbReference type="Google" id="ProtNLM"/>
    </source>
</evidence>
<dbReference type="EMBL" id="LCDO01000009">
    <property type="protein sequence ID" value="KKS56563.1"/>
    <property type="molecule type" value="Genomic_DNA"/>
</dbReference>
<reference evidence="1 2" key="1">
    <citation type="journal article" date="2015" name="Nature">
        <title>rRNA introns, odd ribosomes, and small enigmatic genomes across a large radiation of phyla.</title>
        <authorList>
            <person name="Brown C.T."/>
            <person name="Hug L.A."/>
            <person name="Thomas B.C."/>
            <person name="Sharon I."/>
            <person name="Castelle C.J."/>
            <person name="Singh A."/>
            <person name="Wilkins M.J."/>
            <person name="Williams K.H."/>
            <person name="Banfield J.F."/>
        </authorList>
    </citation>
    <scope>NUCLEOTIDE SEQUENCE [LARGE SCALE GENOMIC DNA]</scope>
</reference>
<evidence type="ECO:0000313" key="2">
    <source>
        <dbReference type="Proteomes" id="UP000034837"/>
    </source>
</evidence>
<organism evidence="1 2">
    <name type="scientific">Candidatus Magasanikbacteria bacterium GW2011_GWA2_42_32</name>
    <dbReference type="NCBI Taxonomy" id="1619039"/>
    <lineage>
        <taxon>Bacteria</taxon>
        <taxon>Candidatus Magasanikiibacteriota</taxon>
    </lineage>
</organism>
<sequence length="178" mass="21320">MKAFVTSIREKTTEICCWQLRRYGFEVILLDEQEEWFKKYKRFILMADETCLRIDADIIVNKNIMKLETGHFCLMTQFHCFDFYKNNTGVCSPVLYHKDAIENIRKNIDSLDRERPETSAWRLPAIVKHTFTSNLIVGMHGFFQFEKTMEMAKANKINRKQIEDYDFELVDKLKELWP</sequence>
<name>A0A0G1D3I4_9BACT</name>
<comment type="caution">
    <text evidence="1">The sequence shown here is derived from an EMBL/GenBank/DDBJ whole genome shotgun (WGS) entry which is preliminary data.</text>
</comment>